<name>A0A1S1YS89_FLAPC</name>
<keyword evidence="1" id="KW-0812">Transmembrane</keyword>
<evidence type="ECO:0000256" key="1">
    <source>
        <dbReference type="SAM" id="Phobius"/>
    </source>
</evidence>
<feature type="transmembrane region" description="Helical" evidence="1">
    <location>
        <begin position="27"/>
        <end position="49"/>
    </location>
</feature>
<feature type="transmembrane region" description="Helical" evidence="1">
    <location>
        <begin position="61"/>
        <end position="80"/>
    </location>
</feature>
<gene>
    <name evidence="2" type="ORF">NH26_19985</name>
</gene>
<accession>A0A1S1YS89</accession>
<evidence type="ECO:0000313" key="2">
    <source>
        <dbReference type="EMBL" id="OHX63894.1"/>
    </source>
</evidence>
<sequence length="113" mass="13392">MHYISFRIYSFIKKYQRQPQPKLANKIFLGTVPLSLLIWFNLLSIQSLISKYCVRVPIFKIEYVCLAALTLNLVIYFFVVNRRDFLRRYKKGFKGGVVVVLYIIFTLIMFIVA</sequence>
<dbReference type="AlphaFoldDB" id="A0A1S1YS89"/>
<organism evidence="2 3">
    <name type="scientific">Flammeovirga pacifica</name>
    <dbReference type="NCBI Taxonomy" id="915059"/>
    <lineage>
        <taxon>Bacteria</taxon>
        <taxon>Pseudomonadati</taxon>
        <taxon>Bacteroidota</taxon>
        <taxon>Cytophagia</taxon>
        <taxon>Cytophagales</taxon>
        <taxon>Flammeovirgaceae</taxon>
        <taxon>Flammeovirga</taxon>
    </lineage>
</organism>
<protein>
    <submittedName>
        <fullName evidence="2">Uncharacterized protein</fullName>
    </submittedName>
</protein>
<keyword evidence="3" id="KW-1185">Reference proteome</keyword>
<proteinExistence type="predicted"/>
<keyword evidence="1" id="KW-1133">Transmembrane helix</keyword>
<keyword evidence="1" id="KW-0472">Membrane</keyword>
<feature type="transmembrane region" description="Helical" evidence="1">
    <location>
        <begin position="92"/>
        <end position="112"/>
    </location>
</feature>
<evidence type="ECO:0000313" key="3">
    <source>
        <dbReference type="Proteomes" id="UP000179797"/>
    </source>
</evidence>
<dbReference type="EMBL" id="JRYR02000002">
    <property type="protein sequence ID" value="OHX63894.1"/>
    <property type="molecule type" value="Genomic_DNA"/>
</dbReference>
<comment type="caution">
    <text evidence="2">The sequence shown here is derived from an EMBL/GenBank/DDBJ whole genome shotgun (WGS) entry which is preliminary data.</text>
</comment>
<reference evidence="2 3" key="1">
    <citation type="journal article" date="2012" name="Int. J. Syst. Evol. Microbiol.">
        <title>Flammeovirga pacifica sp. nov., isolated from deep-sea sediment.</title>
        <authorList>
            <person name="Xu H."/>
            <person name="Fu Y."/>
            <person name="Yang N."/>
            <person name="Ding Z."/>
            <person name="Lai Q."/>
            <person name="Zeng R."/>
        </authorList>
    </citation>
    <scope>NUCLEOTIDE SEQUENCE [LARGE SCALE GENOMIC DNA]</scope>
    <source>
        <strain evidence="3">DSM 24597 / LMG 26175 / WPAGA1</strain>
    </source>
</reference>
<dbReference type="Proteomes" id="UP000179797">
    <property type="component" value="Unassembled WGS sequence"/>
</dbReference>